<evidence type="ECO:0008006" key="4">
    <source>
        <dbReference type="Google" id="ProtNLM"/>
    </source>
</evidence>
<dbReference type="Proteomes" id="UP001174934">
    <property type="component" value="Unassembled WGS sequence"/>
</dbReference>
<keyword evidence="1" id="KW-0812">Transmembrane</keyword>
<comment type="caution">
    <text evidence="2">The sequence shown here is derived from an EMBL/GenBank/DDBJ whole genome shotgun (WGS) entry which is preliminary data.</text>
</comment>
<organism evidence="2 3">
    <name type="scientific">Bombardia bombarda</name>
    <dbReference type="NCBI Taxonomy" id="252184"/>
    <lineage>
        <taxon>Eukaryota</taxon>
        <taxon>Fungi</taxon>
        <taxon>Dikarya</taxon>
        <taxon>Ascomycota</taxon>
        <taxon>Pezizomycotina</taxon>
        <taxon>Sordariomycetes</taxon>
        <taxon>Sordariomycetidae</taxon>
        <taxon>Sordariales</taxon>
        <taxon>Lasiosphaeriaceae</taxon>
        <taxon>Bombardia</taxon>
    </lineage>
</organism>
<evidence type="ECO:0000313" key="3">
    <source>
        <dbReference type="Proteomes" id="UP001174934"/>
    </source>
</evidence>
<name>A0AA39XMZ8_9PEZI</name>
<keyword evidence="1" id="KW-1133">Transmembrane helix</keyword>
<reference evidence="2" key="1">
    <citation type="submission" date="2023-06" db="EMBL/GenBank/DDBJ databases">
        <title>Genome-scale phylogeny and comparative genomics of the fungal order Sordariales.</title>
        <authorList>
            <consortium name="Lawrence Berkeley National Laboratory"/>
            <person name="Hensen N."/>
            <person name="Bonometti L."/>
            <person name="Westerberg I."/>
            <person name="Brannstrom I.O."/>
            <person name="Guillou S."/>
            <person name="Cros-Aarteil S."/>
            <person name="Calhoun S."/>
            <person name="Haridas S."/>
            <person name="Kuo A."/>
            <person name="Mondo S."/>
            <person name="Pangilinan J."/>
            <person name="Riley R."/>
            <person name="LaButti K."/>
            <person name="Andreopoulos B."/>
            <person name="Lipzen A."/>
            <person name="Chen C."/>
            <person name="Yanf M."/>
            <person name="Daum C."/>
            <person name="Ng V."/>
            <person name="Clum A."/>
            <person name="Steindorff A."/>
            <person name="Ohm R."/>
            <person name="Martin F."/>
            <person name="Silar P."/>
            <person name="Natvig D."/>
            <person name="Lalanne C."/>
            <person name="Gautier V."/>
            <person name="Ament-velasquez S.L."/>
            <person name="Kruys A."/>
            <person name="Hutchinson M.I."/>
            <person name="Powell A.J."/>
            <person name="Barry K."/>
            <person name="Miller A.N."/>
            <person name="Grigoriev I.V."/>
            <person name="Debuchy R."/>
            <person name="Gladieux P."/>
            <person name="Thoren M.H."/>
            <person name="Johannesson H."/>
        </authorList>
    </citation>
    <scope>NUCLEOTIDE SEQUENCE</scope>
    <source>
        <strain evidence="2">SMH3391-2</strain>
    </source>
</reference>
<feature type="transmembrane region" description="Helical" evidence="1">
    <location>
        <begin position="12"/>
        <end position="33"/>
    </location>
</feature>
<keyword evidence="3" id="KW-1185">Reference proteome</keyword>
<dbReference type="AlphaFoldDB" id="A0AA39XMZ8"/>
<dbReference type="EMBL" id="JAULSR010000001">
    <property type="protein sequence ID" value="KAK0637007.1"/>
    <property type="molecule type" value="Genomic_DNA"/>
</dbReference>
<feature type="transmembrane region" description="Helical" evidence="1">
    <location>
        <begin position="91"/>
        <end position="115"/>
    </location>
</feature>
<proteinExistence type="predicted"/>
<gene>
    <name evidence="2" type="ORF">B0T17DRAFT_96769</name>
</gene>
<accession>A0AA39XMZ8</accession>
<evidence type="ECO:0000313" key="2">
    <source>
        <dbReference type="EMBL" id="KAK0637007.1"/>
    </source>
</evidence>
<protein>
    <recommendedName>
        <fullName evidence="4">Transmembrane protein</fullName>
    </recommendedName>
</protein>
<feature type="transmembrane region" description="Helical" evidence="1">
    <location>
        <begin position="53"/>
        <end position="84"/>
    </location>
</feature>
<evidence type="ECO:0000256" key="1">
    <source>
        <dbReference type="SAM" id="Phobius"/>
    </source>
</evidence>
<sequence length="212" mass="23490">MTANTRTGRSSVLFIITASSSSNGLVVACIADGGSRSSDLVDTLCREVIIGGILGGILVFLVISLFFLIGHFFLFFVVLFLLLFNTTLCSLLVEVLILIIVHFVILVVFIAYIPIRKKISVFSINSNDGARQSVPQRCRWRWMLGARAIMESGDERHLLILRCDAPATKLHLMCVAAVASPRSYRQCILVLLPSQESEQNRSQPTLLLPHHH</sequence>
<keyword evidence="1" id="KW-0472">Membrane</keyword>
<dbReference type="PROSITE" id="PS51257">
    <property type="entry name" value="PROKAR_LIPOPROTEIN"/>
    <property type="match status" value="1"/>
</dbReference>